<evidence type="ECO:0000313" key="2">
    <source>
        <dbReference type="EMBL" id="RLV54904.1"/>
    </source>
</evidence>
<dbReference type="SMART" id="SM00418">
    <property type="entry name" value="HTH_ARSR"/>
    <property type="match status" value="1"/>
</dbReference>
<dbReference type="Pfam" id="PF12840">
    <property type="entry name" value="HTH_20"/>
    <property type="match status" value="1"/>
</dbReference>
<reference evidence="2 3" key="1">
    <citation type="submission" date="2018-10" db="EMBL/GenBank/DDBJ databases">
        <title>Aeromicrobium sp. 9W16Y-2 whole genome shotgun sequence.</title>
        <authorList>
            <person name="Li F."/>
        </authorList>
    </citation>
    <scope>NUCLEOTIDE SEQUENCE [LARGE SCALE GENOMIC DNA]</scope>
    <source>
        <strain evidence="2 3">9W16Y-2</strain>
    </source>
</reference>
<keyword evidence="3" id="KW-1185">Reference proteome</keyword>
<accession>A0A3L8PIA8</accession>
<dbReference type="GO" id="GO:0003700">
    <property type="term" value="F:DNA-binding transcription factor activity"/>
    <property type="evidence" value="ECO:0007669"/>
    <property type="project" value="InterPro"/>
</dbReference>
<gene>
    <name evidence="2" type="ORF">D9V41_13885</name>
</gene>
<dbReference type="PROSITE" id="PS50987">
    <property type="entry name" value="HTH_ARSR_2"/>
    <property type="match status" value="1"/>
</dbReference>
<dbReference type="RefSeq" id="WP_121795180.1">
    <property type="nucleotide sequence ID" value="NZ_RDBF01000012.1"/>
</dbReference>
<dbReference type="InterPro" id="IPR036388">
    <property type="entry name" value="WH-like_DNA-bd_sf"/>
</dbReference>
<dbReference type="AlphaFoldDB" id="A0A3L8PIA8"/>
<dbReference type="InterPro" id="IPR036390">
    <property type="entry name" value="WH_DNA-bd_sf"/>
</dbReference>
<proteinExistence type="predicted"/>
<dbReference type="Gene3D" id="1.10.10.10">
    <property type="entry name" value="Winged helix-like DNA-binding domain superfamily/Winged helix DNA-binding domain"/>
    <property type="match status" value="1"/>
</dbReference>
<dbReference type="PRINTS" id="PR00778">
    <property type="entry name" value="HTHARSR"/>
</dbReference>
<dbReference type="InterPro" id="IPR011991">
    <property type="entry name" value="ArsR-like_HTH"/>
</dbReference>
<feature type="domain" description="HTH arsR-type" evidence="1">
    <location>
        <begin position="1"/>
        <end position="93"/>
    </location>
</feature>
<dbReference type="EMBL" id="RDBF01000012">
    <property type="protein sequence ID" value="RLV54904.1"/>
    <property type="molecule type" value="Genomic_DNA"/>
</dbReference>
<dbReference type="PANTHER" id="PTHR38600">
    <property type="entry name" value="TRANSCRIPTIONAL REGULATORY PROTEIN"/>
    <property type="match status" value="1"/>
</dbReference>
<dbReference type="NCBIfam" id="NF033788">
    <property type="entry name" value="HTH_metalloreg"/>
    <property type="match status" value="1"/>
</dbReference>
<dbReference type="Proteomes" id="UP000282515">
    <property type="component" value="Unassembled WGS sequence"/>
</dbReference>
<protein>
    <submittedName>
        <fullName evidence="2">ArsR family transcriptional regulator</fullName>
    </submittedName>
</protein>
<dbReference type="SUPFAM" id="SSF46785">
    <property type="entry name" value="Winged helix' DNA-binding domain"/>
    <property type="match status" value="1"/>
</dbReference>
<evidence type="ECO:0000313" key="3">
    <source>
        <dbReference type="Proteomes" id="UP000282515"/>
    </source>
</evidence>
<comment type="caution">
    <text evidence="2">The sequence shown here is derived from an EMBL/GenBank/DDBJ whole genome shotgun (WGS) entry which is preliminary data.</text>
</comment>
<sequence>MSPAAGIVDVCAALGDPTRWQVLERLGSGPASASRLATELPVTRQAIARHLEVLADCGLVERERVGREVRYRVVGSALTTAARRLDAMAEAWDRRLERLRDLAERE</sequence>
<organism evidence="2 3">
    <name type="scientific">Aeromicrobium phragmitis</name>
    <dbReference type="NCBI Taxonomy" id="2478914"/>
    <lineage>
        <taxon>Bacteria</taxon>
        <taxon>Bacillati</taxon>
        <taxon>Actinomycetota</taxon>
        <taxon>Actinomycetes</taxon>
        <taxon>Propionibacteriales</taxon>
        <taxon>Nocardioidaceae</taxon>
        <taxon>Aeromicrobium</taxon>
    </lineage>
</organism>
<dbReference type="InterPro" id="IPR001845">
    <property type="entry name" value="HTH_ArsR_DNA-bd_dom"/>
</dbReference>
<dbReference type="OrthoDB" id="9806976at2"/>
<dbReference type="CDD" id="cd00090">
    <property type="entry name" value="HTH_ARSR"/>
    <property type="match status" value="1"/>
</dbReference>
<name>A0A3L8PIA8_9ACTN</name>
<evidence type="ECO:0000259" key="1">
    <source>
        <dbReference type="PROSITE" id="PS50987"/>
    </source>
</evidence>
<dbReference type="PANTHER" id="PTHR38600:SF2">
    <property type="entry name" value="SLL0088 PROTEIN"/>
    <property type="match status" value="1"/>
</dbReference>